<dbReference type="SUPFAM" id="SSF56112">
    <property type="entry name" value="Protein kinase-like (PK-like)"/>
    <property type="match status" value="1"/>
</dbReference>
<evidence type="ECO:0000313" key="4">
    <source>
        <dbReference type="EMBL" id="CAH3147876.1"/>
    </source>
</evidence>
<gene>
    <name evidence="4" type="ORF">PLOB_00046298</name>
</gene>
<keyword evidence="5" id="KW-1185">Reference proteome</keyword>
<dbReference type="PANTHER" id="PTHR43173:SF19">
    <property type="entry name" value="AARF DOMAIN-CONTAINING PROTEIN KINASE 1"/>
    <property type="match status" value="1"/>
</dbReference>
<dbReference type="InterPro" id="IPR011009">
    <property type="entry name" value="Kinase-like_dom_sf"/>
</dbReference>
<reference evidence="4 5" key="1">
    <citation type="submission" date="2022-05" db="EMBL/GenBank/DDBJ databases">
        <authorList>
            <consortium name="Genoscope - CEA"/>
            <person name="William W."/>
        </authorList>
    </citation>
    <scope>NUCLEOTIDE SEQUENCE [LARGE SCALE GENOMIC DNA]</scope>
</reference>
<dbReference type="Gene3D" id="1.10.510.10">
    <property type="entry name" value="Transferase(Phosphotransferase) domain 1"/>
    <property type="match status" value="1"/>
</dbReference>
<keyword evidence="2" id="KW-0472">Membrane</keyword>
<feature type="transmembrane region" description="Helical" evidence="2">
    <location>
        <begin position="7"/>
        <end position="26"/>
    </location>
</feature>
<dbReference type="CDD" id="cd13969">
    <property type="entry name" value="ADCK1-like"/>
    <property type="match status" value="1"/>
</dbReference>
<dbReference type="Pfam" id="PF03109">
    <property type="entry name" value="ABC1"/>
    <property type="match status" value="1"/>
</dbReference>
<evidence type="ECO:0000259" key="3">
    <source>
        <dbReference type="Pfam" id="PF03109"/>
    </source>
</evidence>
<dbReference type="Proteomes" id="UP001159405">
    <property type="component" value="Unassembled WGS sequence"/>
</dbReference>
<dbReference type="InterPro" id="IPR004147">
    <property type="entry name" value="ABC1_dom"/>
</dbReference>
<evidence type="ECO:0000313" key="5">
    <source>
        <dbReference type="Proteomes" id="UP001159405"/>
    </source>
</evidence>
<comment type="caution">
    <text evidence="4">The sequence shown here is derived from an EMBL/GenBank/DDBJ whole genome shotgun (WGS) entry which is preliminary data.</text>
</comment>
<sequence length="540" mass="61246">MRFLKSLTYASAGAGLAGICGVVLYGPDEVKRQLTSNGLVRVGRAARVVVLISYDYKKSLWGVDPNSVEYSQVKSQVHLRSALCLRDLCCVNGGAYIKVGQYVGSLDYLLPPEYVQTMKVLHSNAPQSPLCDIKHVIEEELNGKVEKMFAHFEDKPIGAASLAQVHKATLHDGRVVAVKVQHRDVQKHAAVDIKTLEILADAVSWLFPDFKFKWLVDESKKHLPLELDFELEGQNAEKMMHFFKKYPFVKIPEIYWEYSTKRVLTMEFCEGGKVDDLPYMQSFKISSDEATVFYLVCLTVDMPSFQIAHKLGILYSEMIFVNGYVHCDPHPGNILVRRSPKRGVEIVFLDHGLYQTLSSDFRVQYCKMWQALIRSDIDGVKQSSEALGVGEMYGLLACILTARSWDVVTTGIDQGPVTDHEAELIRESAATYVTQINELLNRVPRQLLLLLKTNDLLRSIDYRLKTSATSCSFITMSRCCIRAVTKQRLQHCSSWRDWFLIQADSTFSHFRITLYQVYVSNVVTSLRSLISRIMNGLHFL</sequence>
<dbReference type="InterPro" id="IPR051130">
    <property type="entry name" value="Mito_struct-func_regulator"/>
</dbReference>
<protein>
    <recommendedName>
        <fullName evidence="3">ABC1 atypical kinase-like domain-containing protein</fullName>
    </recommendedName>
</protein>
<dbReference type="InterPro" id="IPR045307">
    <property type="entry name" value="ADCK1_dom"/>
</dbReference>
<dbReference type="EMBL" id="CALNXK010000082">
    <property type="protein sequence ID" value="CAH3147876.1"/>
    <property type="molecule type" value="Genomic_DNA"/>
</dbReference>
<dbReference type="PANTHER" id="PTHR43173">
    <property type="entry name" value="ABC1 FAMILY PROTEIN"/>
    <property type="match status" value="1"/>
</dbReference>
<comment type="similarity">
    <text evidence="1">Belongs to the protein kinase superfamily. ADCK protein kinase family.</text>
</comment>
<keyword evidence="2" id="KW-1133">Transmembrane helix</keyword>
<accession>A0ABN8PSY0</accession>
<keyword evidence="2" id="KW-0812">Transmembrane</keyword>
<evidence type="ECO:0000256" key="2">
    <source>
        <dbReference type="SAM" id="Phobius"/>
    </source>
</evidence>
<organism evidence="4 5">
    <name type="scientific">Porites lobata</name>
    <dbReference type="NCBI Taxonomy" id="104759"/>
    <lineage>
        <taxon>Eukaryota</taxon>
        <taxon>Metazoa</taxon>
        <taxon>Cnidaria</taxon>
        <taxon>Anthozoa</taxon>
        <taxon>Hexacorallia</taxon>
        <taxon>Scleractinia</taxon>
        <taxon>Fungiina</taxon>
        <taxon>Poritidae</taxon>
        <taxon>Porites</taxon>
    </lineage>
</organism>
<proteinExistence type="inferred from homology"/>
<feature type="domain" description="ABC1 atypical kinase-like" evidence="3">
    <location>
        <begin position="121"/>
        <end position="383"/>
    </location>
</feature>
<evidence type="ECO:0000256" key="1">
    <source>
        <dbReference type="ARBA" id="ARBA00009670"/>
    </source>
</evidence>
<name>A0ABN8PSY0_9CNID</name>